<comment type="caution">
    <text evidence="1">The sequence shown here is derived from an EMBL/GenBank/DDBJ whole genome shotgun (WGS) entry which is preliminary data.</text>
</comment>
<dbReference type="Proteomes" id="UP000334820">
    <property type="component" value="Unassembled WGS sequence"/>
</dbReference>
<sequence>MDLEAIVGGDEAFPNGIEILHLMAKNRQPIFPRSSGRAVRAIWECRLRLHAALLHCSLLGQAVFCLLDDRHMLELAGHLIVKRSNNQVASEFLQARKTLL</sequence>
<dbReference type="AlphaFoldDB" id="A0A5J4K4A9"/>
<protein>
    <submittedName>
        <fullName evidence="1">Uncharacterized protein</fullName>
    </submittedName>
</protein>
<reference evidence="1 2" key="1">
    <citation type="journal article" date="2019" name="Int. J. Syst. Evol. Microbiol.">
        <title>Thermogemmatispora aurantia sp. nov. and Thermogemmatispora argillosa sp. nov., within the class Ktedonobacteria, and emended description of the genus Thermogemmatispora.</title>
        <authorList>
            <person name="Zheng Y."/>
            <person name="Wang C.M."/>
            <person name="Sakai Y."/>
            <person name="Abe K."/>
            <person name="Yokota A."/>
            <person name="Yabe S."/>
        </authorList>
    </citation>
    <scope>NUCLEOTIDE SEQUENCE [LARGE SCALE GENOMIC DNA]</scope>
    <source>
        <strain evidence="1 2">A1-2</strain>
    </source>
</reference>
<proteinExistence type="predicted"/>
<evidence type="ECO:0000313" key="1">
    <source>
        <dbReference type="EMBL" id="GER81601.1"/>
    </source>
</evidence>
<keyword evidence="2" id="KW-1185">Reference proteome</keyword>
<accession>A0A5J4K4A9</accession>
<evidence type="ECO:0000313" key="2">
    <source>
        <dbReference type="Proteomes" id="UP000334820"/>
    </source>
</evidence>
<dbReference type="EMBL" id="BKZV01000001">
    <property type="protein sequence ID" value="GER81601.1"/>
    <property type="molecule type" value="Genomic_DNA"/>
</dbReference>
<name>A0A5J4K4A9_9CHLR</name>
<gene>
    <name evidence="1" type="ORF">KTAU_02390</name>
</gene>
<organism evidence="1 2">
    <name type="scientific">Thermogemmatispora aurantia</name>
    <dbReference type="NCBI Taxonomy" id="2045279"/>
    <lineage>
        <taxon>Bacteria</taxon>
        <taxon>Bacillati</taxon>
        <taxon>Chloroflexota</taxon>
        <taxon>Ktedonobacteria</taxon>
        <taxon>Thermogemmatisporales</taxon>
        <taxon>Thermogemmatisporaceae</taxon>
        <taxon>Thermogemmatispora</taxon>
    </lineage>
</organism>